<dbReference type="PANTHER" id="PTHR43581">
    <property type="entry name" value="ATP/GTP PHOSPHATASE"/>
    <property type="match status" value="1"/>
</dbReference>
<dbReference type="PANTHER" id="PTHR43581:SF4">
    <property type="entry name" value="ATP_GTP PHOSPHATASE"/>
    <property type="match status" value="1"/>
</dbReference>
<evidence type="ECO:0000259" key="1">
    <source>
        <dbReference type="Pfam" id="PF13304"/>
    </source>
</evidence>
<dbReference type="Proteomes" id="UP000318626">
    <property type="component" value="Chromosome"/>
</dbReference>
<dbReference type="EMBL" id="CP036289">
    <property type="protein sequence ID" value="QDU76619.1"/>
    <property type="molecule type" value="Genomic_DNA"/>
</dbReference>
<gene>
    <name evidence="2" type="ORF">Pan97_36720</name>
</gene>
<feature type="domain" description="ATPase AAA-type core" evidence="1">
    <location>
        <begin position="89"/>
        <end position="185"/>
    </location>
</feature>
<dbReference type="InterPro" id="IPR027417">
    <property type="entry name" value="P-loop_NTPase"/>
</dbReference>
<name>A0A518CBK9_9BACT</name>
<dbReference type="AlphaFoldDB" id="A0A518CBK9"/>
<evidence type="ECO:0000313" key="3">
    <source>
        <dbReference type="Proteomes" id="UP000318626"/>
    </source>
</evidence>
<accession>A0A518CBK9</accession>
<sequence>MRLGVDQSRSSDNKFAYFDRTWMDYVKGRNKQSHIQEETIENARKQNSGSTIITGLDFYDVLTDRLLGSLQDREFIREYQEYLSQTFFQNAPVALIPRRDHDTVNIKVGNEKERPVQSLGDGLQQLIILTLPIFEHRDTPLFLFIEEPDLFLHPGYQRVLIDAILNEPDRQLYVFVTTHSSQFLDITISENDCSIFRCSKLVSVDDGLEHDPRFFVDNASSGDYELLKHLGVRPSSVMFSNCTIWVEGITDRLYFSKYVELLLKKQGFNYIENLHYSFVEYGGGNITHWSFLDEDGIDVERLCAKLILISDKDEGKDDRHDKLAEKLGDRFVRLKVRESENLLTPSVIEAVIRSYEDDGIELKPFKQSDYATRYLGRFIDKHILVDMTTSKRYGKLGTSYEDKSGTIKAKVPFCRKALCEINTLNDMSSDAYELASKICDFIAAENQ</sequence>
<evidence type="ECO:0000313" key="2">
    <source>
        <dbReference type="EMBL" id="QDU76619.1"/>
    </source>
</evidence>
<dbReference type="GO" id="GO:0005524">
    <property type="term" value="F:ATP binding"/>
    <property type="evidence" value="ECO:0007669"/>
    <property type="project" value="InterPro"/>
</dbReference>
<proteinExistence type="predicted"/>
<protein>
    <recommendedName>
        <fullName evidence="1">ATPase AAA-type core domain-containing protein</fullName>
    </recommendedName>
</protein>
<dbReference type="InterPro" id="IPR003959">
    <property type="entry name" value="ATPase_AAA_core"/>
</dbReference>
<dbReference type="InterPro" id="IPR051396">
    <property type="entry name" value="Bact_Antivir_Def_Nuclease"/>
</dbReference>
<keyword evidence="3" id="KW-1185">Reference proteome</keyword>
<reference evidence="3" key="1">
    <citation type="submission" date="2019-02" db="EMBL/GenBank/DDBJ databases">
        <title>Deep-cultivation of Planctomycetes and their phenomic and genomic characterization uncovers novel biology.</title>
        <authorList>
            <person name="Wiegand S."/>
            <person name="Jogler M."/>
            <person name="Boedeker C."/>
            <person name="Pinto D."/>
            <person name="Vollmers J."/>
            <person name="Rivas-Marin E."/>
            <person name="Kohn T."/>
            <person name="Peeters S.H."/>
            <person name="Heuer A."/>
            <person name="Rast P."/>
            <person name="Oberbeckmann S."/>
            <person name="Bunk B."/>
            <person name="Jeske O."/>
            <person name="Meyerdierks A."/>
            <person name="Storesund J.E."/>
            <person name="Kallscheuer N."/>
            <person name="Luecker S."/>
            <person name="Lage O.M."/>
            <person name="Pohl T."/>
            <person name="Merkel B.J."/>
            <person name="Hornburger P."/>
            <person name="Mueller R.-W."/>
            <person name="Bruemmer F."/>
            <person name="Labrenz M."/>
            <person name="Spormann A.M."/>
            <person name="Op den Camp H."/>
            <person name="Overmann J."/>
            <person name="Amann R."/>
            <person name="Jetten M.S.M."/>
            <person name="Mascher T."/>
            <person name="Medema M.H."/>
            <person name="Devos D.P."/>
            <person name="Kaster A.-K."/>
            <person name="Ovreas L."/>
            <person name="Rohde M."/>
            <person name="Galperin M.Y."/>
            <person name="Jogler C."/>
        </authorList>
    </citation>
    <scope>NUCLEOTIDE SEQUENCE [LARGE SCALE GENOMIC DNA]</scope>
    <source>
        <strain evidence="3">Pan97</strain>
    </source>
</reference>
<dbReference type="Pfam" id="PF13304">
    <property type="entry name" value="AAA_21"/>
    <property type="match status" value="1"/>
</dbReference>
<dbReference type="KEGG" id="bvo:Pan97_36720"/>
<dbReference type="GO" id="GO:0016887">
    <property type="term" value="F:ATP hydrolysis activity"/>
    <property type="evidence" value="ECO:0007669"/>
    <property type="project" value="InterPro"/>
</dbReference>
<organism evidence="2 3">
    <name type="scientific">Bremerella volcania</name>
    <dbReference type="NCBI Taxonomy" id="2527984"/>
    <lineage>
        <taxon>Bacteria</taxon>
        <taxon>Pseudomonadati</taxon>
        <taxon>Planctomycetota</taxon>
        <taxon>Planctomycetia</taxon>
        <taxon>Pirellulales</taxon>
        <taxon>Pirellulaceae</taxon>
        <taxon>Bremerella</taxon>
    </lineage>
</organism>
<dbReference type="SUPFAM" id="SSF52540">
    <property type="entry name" value="P-loop containing nucleoside triphosphate hydrolases"/>
    <property type="match status" value="1"/>
</dbReference>
<dbReference type="Gene3D" id="3.40.50.300">
    <property type="entry name" value="P-loop containing nucleotide triphosphate hydrolases"/>
    <property type="match status" value="1"/>
</dbReference>